<feature type="transmembrane region" description="Helical" evidence="1">
    <location>
        <begin position="162"/>
        <end position="185"/>
    </location>
</feature>
<feature type="transmembrane region" description="Helical" evidence="1">
    <location>
        <begin position="277"/>
        <end position="304"/>
    </location>
</feature>
<dbReference type="InterPro" id="IPR002656">
    <property type="entry name" value="Acyl_transf_3_dom"/>
</dbReference>
<evidence type="ECO:0000256" key="1">
    <source>
        <dbReference type="SAM" id="Phobius"/>
    </source>
</evidence>
<keyword evidence="1" id="KW-0472">Membrane</keyword>
<dbReference type="PANTHER" id="PTHR36927:SF1">
    <property type="entry name" value="MDO-LIKE PROTEIN"/>
    <property type="match status" value="1"/>
</dbReference>
<evidence type="ECO:0000313" key="3">
    <source>
        <dbReference type="EMBL" id="QHT68941.1"/>
    </source>
</evidence>
<accession>A0A6C0GLI5</accession>
<dbReference type="RefSeq" id="WP_162444938.1">
    <property type="nucleotide sequence ID" value="NZ_CP048222.1"/>
</dbReference>
<evidence type="ECO:0000259" key="2">
    <source>
        <dbReference type="Pfam" id="PF01757"/>
    </source>
</evidence>
<dbReference type="InterPro" id="IPR050623">
    <property type="entry name" value="Glucan_succinyl_AcylTrfase"/>
</dbReference>
<keyword evidence="1" id="KW-1133">Transmembrane helix</keyword>
<dbReference type="AlphaFoldDB" id="A0A6C0GLI5"/>
<name>A0A6C0GLI5_9BACT</name>
<reference evidence="3 4" key="1">
    <citation type="submission" date="2020-01" db="EMBL/GenBank/DDBJ databases">
        <authorList>
            <person name="Kim M.K."/>
        </authorList>
    </citation>
    <scope>NUCLEOTIDE SEQUENCE [LARGE SCALE GENOMIC DNA]</scope>
    <source>
        <strain evidence="3 4">172606-1</strain>
    </source>
</reference>
<feature type="transmembrane region" description="Helical" evidence="1">
    <location>
        <begin position="106"/>
        <end position="127"/>
    </location>
</feature>
<organism evidence="3 4">
    <name type="scientific">Rhodocytophaga rosea</name>
    <dbReference type="NCBI Taxonomy" id="2704465"/>
    <lineage>
        <taxon>Bacteria</taxon>
        <taxon>Pseudomonadati</taxon>
        <taxon>Bacteroidota</taxon>
        <taxon>Cytophagia</taxon>
        <taxon>Cytophagales</taxon>
        <taxon>Rhodocytophagaceae</taxon>
        <taxon>Rhodocytophaga</taxon>
    </lineage>
</organism>
<dbReference type="PANTHER" id="PTHR36927">
    <property type="entry name" value="BLR4337 PROTEIN"/>
    <property type="match status" value="1"/>
</dbReference>
<keyword evidence="3" id="KW-0012">Acyltransferase</keyword>
<sequence>MFKIADSPILSPAFAQEGRLFSLDAARAFALLIGIVFHGLSSLVSFLPPIVWAVKDTQSSVPVDVFYYVAHVFRMQAFFMLSGFFAHMLYHRKGAQGFLMHRIKRIGVPLLVFWPFMMVATQLLWTWGYKQMGYLAMNPDTAKLGYWEIIGGNFKSFAWLNYGFPLTHLWFLYMLLWFCAALWLLRPVFVKFIDKQGKLRAIADRCMAFLIGRWWGSLVIGLIAVPAMWGMKNGFGVDTPDHSLLPQWAPFIVYGLYFTFGWFLHRQPVLLESIKKYWKVNAVLSLVFIVLVAFSFFSVVYQVVAQGNAPQPPVDPATMQLMSMIYNSLYGLASITGMFAFTGVMLAFFSRNNSVIRYLSDASYWMYLIHLPVVVLFQILVAPYAWHWSIKVVAILLPSLLILLVSYHILVRYTFIGKLLNGRKYTRKEETKVNIAAEVAR</sequence>
<feature type="transmembrane region" description="Helical" evidence="1">
    <location>
        <begin position="248"/>
        <end position="265"/>
    </location>
</feature>
<dbReference type="Pfam" id="PF01757">
    <property type="entry name" value="Acyl_transf_3"/>
    <property type="match status" value="1"/>
</dbReference>
<feature type="transmembrane region" description="Helical" evidence="1">
    <location>
        <begin position="392"/>
        <end position="415"/>
    </location>
</feature>
<feature type="transmembrane region" description="Helical" evidence="1">
    <location>
        <begin position="29"/>
        <end position="53"/>
    </location>
</feature>
<feature type="transmembrane region" description="Helical" evidence="1">
    <location>
        <begin position="65"/>
        <end position="86"/>
    </location>
</feature>
<keyword evidence="1" id="KW-0812">Transmembrane</keyword>
<dbReference type="EMBL" id="CP048222">
    <property type="protein sequence ID" value="QHT68941.1"/>
    <property type="molecule type" value="Genomic_DNA"/>
</dbReference>
<gene>
    <name evidence="3" type="ORF">GXP67_20950</name>
</gene>
<keyword evidence="3" id="KW-0808">Transferase</keyword>
<keyword evidence="4" id="KW-1185">Reference proteome</keyword>
<feature type="transmembrane region" description="Helical" evidence="1">
    <location>
        <begin position="206"/>
        <end position="228"/>
    </location>
</feature>
<dbReference type="GO" id="GO:0016747">
    <property type="term" value="F:acyltransferase activity, transferring groups other than amino-acyl groups"/>
    <property type="evidence" value="ECO:0007669"/>
    <property type="project" value="InterPro"/>
</dbReference>
<dbReference type="Proteomes" id="UP000480178">
    <property type="component" value="Chromosome"/>
</dbReference>
<evidence type="ECO:0000313" key="4">
    <source>
        <dbReference type="Proteomes" id="UP000480178"/>
    </source>
</evidence>
<proteinExistence type="predicted"/>
<dbReference type="KEGG" id="rhoz:GXP67_20950"/>
<feature type="transmembrane region" description="Helical" evidence="1">
    <location>
        <begin position="324"/>
        <end position="350"/>
    </location>
</feature>
<feature type="domain" description="Acyltransferase 3" evidence="2">
    <location>
        <begin position="22"/>
        <end position="404"/>
    </location>
</feature>
<protein>
    <submittedName>
        <fullName evidence="3">Acyltransferase family protein</fullName>
    </submittedName>
</protein>
<feature type="transmembrane region" description="Helical" evidence="1">
    <location>
        <begin position="362"/>
        <end position="386"/>
    </location>
</feature>